<sequence>MFGRPKFNVGRVKDGLWVVGGICRETKEVFLVPCTDNKLNLPDRYNLPKRTHGFLDYYRLLEVYDGLTQEGWKRLTVNHSYNFVEKHLRWQLKRSFPGTHTRMDGNPFYHFGEFLWCKKSIIDSSKDMLVLLKQAASLYPPPKYNYLTDEQRPPPSLEMI</sequence>
<dbReference type="AlphaFoldDB" id="A0A0C2MQR0"/>
<name>A0A0C2MQR0_THEKT</name>
<reference evidence="1 2" key="1">
    <citation type="journal article" date="2014" name="Genome Biol. Evol.">
        <title>The genome of the myxosporean Thelohanellus kitauei shows adaptations to nutrient acquisition within its fish host.</title>
        <authorList>
            <person name="Yang Y."/>
            <person name="Xiong J."/>
            <person name="Zhou Z."/>
            <person name="Huo F."/>
            <person name="Miao W."/>
            <person name="Ran C."/>
            <person name="Liu Y."/>
            <person name="Zhang J."/>
            <person name="Feng J."/>
            <person name="Wang M."/>
            <person name="Wang M."/>
            <person name="Wang L."/>
            <person name="Yao B."/>
        </authorList>
    </citation>
    <scope>NUCLEOTIDE SEQUENCE [LARGE SCALE GENOMIC DNA]</scope>
    <source>
        <strain evidence="1">Wuqing</strain>
    </source>
</reference>
<dbReference type="Proteomes" id="UP000031668">
    <property type="component" value="Unassembled WGS sequence"/>
</dbReference>
<dbReference type="EMBL" id="JWZT01003500">
    <property type="protein sequence ID" value="KII66620.1"/>
    <property type="molecule type" value="Genomic_DNA"/>
</dbReference>
<protein>
    <recommendedName>
        <fullName evidence="3">ISXO2-like transposase domain-containing protein</fullName>
    </recommendedName>
</protein>
<gene>
    <name evidence="1" type="ORF">RF11_11330</name>
</gene>
<comment type="caution">
    <text evidence="1">The sequence shown here is derived from an EMBL/GenBank/DDBJ whole genome shotgun (WGS) entry which is preliminary data.</text>
</comment>
<proteinExistence type="predicted"/>
<dbReference type="OrthoDB" id="10067637at2759"/>
<organism evidence="1 2">
    <name type="scientific">Thelohanellus kitauei</name>
    <name type="common">Myxosporean</name>
    <dbReference type="NCBI Taxonomy" id="669202"/>
    <lineage>
        <taxon>Eukaryota</taxon>
        <taxon>Metazoa</taxon>
        <taxon>Cnidaria</taxon>
        <taxon>Myxozoa</taxon>
        <taxon>Myxosporea</taxon>
        <taxon>Bivalvulida</taxon>
        <taxon>Platysporina</taxon>
        <taxon>Myxobolidae</taxon>
        <taxon>Thelohanellus</taxon>
    </lineage>
</organism>
<evidence type="ECO:0008006" key="3">
    <source>
        <dbReference type="Google" id="ProtNLM"/>
    </source>
</evidence>
<keyword evidence="2" id="KW-1185">Reference proteome</keyword>
<evidence type="ECO:0000313" key="1">
    <source>
        <dbReference type="EMBL" id="KII66620.1"/>
    </source>
</evidence>
<evidence type="ECO:0000313" key="2">
    <source>
        <dbReference type="Proteomes" id="UP000031668"/>
    </source>
</evidence>
<accession>A0A0C2MQR0</accession>